<gene>
    <name evidence="2" type="ORF">R2363_32970</name>
</gene>
<organism evidence="2 3">
    <name type="scientific">Streptomyces roseolus</name>
    <dbReference type="NCBI Taxonomy" id="67358"/>
    <lineage>
        <taxon>Bacteria</taxon>
        <taxon>Bacillati</taxon>
        <taxon>Actinomycetota</taxon>
        <taxon>Actinomycetes</taxon>
        <taxon>Kitasatosporales</taxon>
        <taxon>Streptomycetaceae</taxon>
        <taxon>Streptomyces</taxon>
    </lineage>
</organism>
<dbReference type="EMBL" id="JAWJZF010000511">
    <property type="protein sequence ID" value="MDX2296975.1"/>
    <property type="molecule type" value="Genomic_DNA"/>
</dbReference>
<dbReference type="Gene3D" id="1.25.10.10">
    <property type="entry name" value="Leucine-rich Repeat Variant"/>
    <property type="match status" value="2"/>
</dbReference>
<keyword evidence="3" id="KW-1185">Reference proteome</keyword>
<reference evidence="2 3" key="1">
    <citation type="submission" date="2023-10" db="EMBL/GenBank/DDBJ databases">
        <authorList>
            <person name="Wang X.X."/>
        </authorList>
    </citation>
    <scope>NUCLEOTIDE SEQUENCE [LARGE SCALE GENOMIC DNA]</scope>
    <source>
        <strain evidence="2 3">NBRC 12816</strain>
    </source>
</reference>
<dbReference type="SMART" id="SM00567">
    <property type="entry name" value="EZ_HEAT"/>
    <property type="match status" value="4"/>
</dbReference>
<dbReference type="Proteomes" id="UP001278571">
    <property type="component" value="Unassembled WGS sequence"/>
</dbReference>
<dbReference type="SUPFAM" id="SSF48371">
    <property type="entry name" value="ARM repeat"/>
    <property type="match status" value="1"/>
</dbReference>
<sequence>MALAVAPEGPPDGWREWGGEVLVPSVRVASLRAEIVREPAVLRGEERGEALYQAVRGLGADDCAHVGRLAGELAGSRDAVLEGEAVRLAGEGLRAGVLGAGFVRDTLTGLLGSRSGSVVNRALAALAEPWAVVPPLPADRFAGLFRPATADAALTAAVAHGHGEPLWRAAADPDQAPRVRKRALALYGETALRGDVPAVLRLAGQDPLLLAGPAVECLRAMHRRGHFATGPDVPAVLDLALADHTVPVRAVATVLFTARHDVLRLAAETAPDDPAWPRRLDLLVALDEQGVGGLPVAAEIARLLPLAAAPGPFLRALRALRDPGTEDAVLAALPHAPADALDALEAVGGERTVRVLGAALGLDACARADAVPEPGGVERALRAHRQRALELVWLLATEPAVRRELLVRMDAAALPARVAADLGGPDERELALLAAHLDPDRPADALTRLAEHAGPGLLPVLADLLLRIAGEAASAWEPGGAKPVPDEEPTVPPEVVTALCRLGRRLHARGRIRPVCLLDARDAEAAGSALVTDLTLGLLARPGLTAGERTVLLRLLLDLPEAPHRTIRRRVHPLLRHPDRHVRKHAVALLARDADGDGVEAVSATLLALTGPDRDPQTVRRTLSALGDAGARWASDAIAACLDHPQANVRKTAARALATAGTARAVPRLLHRLGRDDNPGLRALLVDALRALLGDTLAAAVTAAADQAADARVRERLLAALAAGPDPDPDGTDIARLTRDGWDPDTALRLAARPAPAARLRPTRPYLAEWLALATASARARRAVLAVLPDGVCPAPRTARERDVLARHVTVLLGGLAEAEGERRDGILGLLEEIADRPPVGAEVIFGVRALPPRAPGRRSTLPLLRRAGAVVVRADLDRELSAAARASDPARARAAVLREAFGIARPDNRSDAPTSWYGELAAATRSVRELAAYRQRGAAVGSRDLLAALAGLHTGATPDVRDALLDWMTDLQPLGAPPWTLAEEAHAADSAPRVPRPADLDQPRSAAQRERLLALLGSDSRQRRNTAAHTLLAWPEPQARAAALDAHLRGRTDEPADPALRTALGRALTEADPETLRGAGVRPDRVARIAATALGARELQPLLPVLLHLWEHAEDGDARADAFGALRRLPADALAAHLEPRLAAGATGLLDLVAGRRLLRTPVLDRLRTRHPEAGLDLVDGPLHGPEAAGQQAAALRALRQRAPVPVPPRPSGPTDDELVALLRSPEPPRVRRTLAHLTERSATLRPDRLETALRELLGHPETGVRLHAHRTSRALLDRDAHLRLTEVLLGDPQPDVVRTAIRVLSQARWRPAVPAFVALLDHGRATVRRAAEEAVLRAGPEAVPLLRRSASHARPDRRAGYESLLARIRDDERREAERRDKEGRSTRGR</sequence>
<dbReference type="InterPro" id="IPR016024">
    <property type="entry name" value="ARM-type_fold"/>
</dbReference>
<protein>
    <submittedName>
        <fullName evidence="2">HEAT repeat domain-containing protein</fullName>
    </submittedName>
</protein>
<dbReference type="InterPro" id="IPR004155">
    <property type="entry name" value="PBS_lyase_HEAT"/>
</dbReference>
<name>A0ABU4KGR2_9ACTN</name>
<comment type="caution">
    <text evidence="2">The sequence shown here is derived from an EMBL/GenBank/DDBJ whole genome shotgun (WGS) entry which is preliminary data.</text>
</comment>
<dbReference type="Pfam" id="PF13646">
    <property type="entry name" value="HEAT_2"/>
    <property type="match status" value="1"/>
</dbReference>
<feature type="region of interest" description="Disordered" evidence="1">
    <location>
        <begin position="985"/>
        <end position="1005"/>
    </location>
</feature>
<evidence type="ECO:0000313" key="3">
    <source>
        <dbReference type="Proteomes" id="UP001278571"/>
    </source>
</evidence>
<dbReference type="RefSeq" id="WP_319013126.1">
    <property type="nucleotide sequence ID" value="NZ_JAWJZF010000511.1"/>
</dbReference>
<evidence type="ECO:0000313" key="2">
    <source>
        <dbReference type="EMBL" id="MDX2296975.1"/>
    </source>
</evidence>
<proteinExistence type="predicted"/>
<dbReference type="InterPro" id="IPR011989">
    <property type="entry name" value="ARM-like"/>
</dbReference>
<accession>A0ABU4KGR2</accession>
<evidence type="ECO:0000256" key="1">
    <source>
        <dbReference type="SAM" id="MobiDB-lite"/>
    </source>
</evidence>